<reference evidence="2" key="1">
    <citation type="submission" date="2022-12" db="EMBL/GenBank/DDBJ databases">
        <authorList>
            <person name="Petersen C."/>
        </authorList>
    </citation>
    <scope>NUCLEOTIDE SEQUENCE</scope>
    <source>
        <strain evidence="2">IBT 35673</strain>
    </source>
</reference>
<dbReference type="EMBL" id="JAPZBQ010000001">
    <property type="protein sequence ID" value="KAJ5352502.1"/>
    <property type="molecule type" value="Genomic_DNA"/>
</dbReference>
<reference evidence="2" key="2">
    <citation type="journal article" date="2023" name="IMA Fungus">
        <title>Comparative genomic study of the Penicillium genus elucidates a diverse pangenome and 15 lateral gene transfer events.</title>
        <authorList>
            <person name="Petersen C."/>
            <person name="Sorensen T."/>
            <person name="Nielsen M.R."/>
            <person name="Sondergaard T.E."/>
            <person name="Sorensen J.L."/>
            <person name="Fitzpatrick D.A."/>
            <person name="Frisvad J.C."/>
            <person name="Nielsen K.L."/>
        </authorList>
    </citation>
    <scope>NUCLEOTIDE SEQUENCE</scope>
    <source>
        <strain evidence="2">IBT 35673</strain>
    </source>
</reference>
<feature type="region of interest" description="Disordered" evidence="1">
    <location>
        <begin position="1"/>
        <end position="34"/>
    </location>
</feature>
<evidence type="ECO:0000256" key="1">
    <source>
        <dbReference type="SAM" id="MobiDB-lite"/>
    </source>
</evidence>
<protein>
    <submittedName>
        <fullName evidence="2">Uncharacterized protein</fullName>
    </submittedName>
</protein>
<dbReference type="Proteomes" id="UP001147695">
    <property type="component" value="Unassembled WGS sequence"/>
</dbReference>
<proteinExistence type="predicted"/>
<comment type="caution">
    <text evidence="2">The sequence shown here is derived from an EMBL/GenBank/DDBJ whole genome shotgun (WGS) entry which is preliminary data.</text>
</comment>
<sequence length="188" mass="20772">MSDDTRRHWHGSSGDRHEHHNVWMNGGAKAPSPRAAWAMPVGTDTVRRVGHSHPKPVFAIAIDILCLHINPSLAATSPTSIFIHFHPIILTTLSLPSLESKSDNMKDSTTSNTSKNSDAASPPLPTLNERRRSSSGANSGIFANLHSQKRDSMDAEQYARRASWNEQTAKGGMFSQWWNNYTRGSESK</sequence>
<accession>A0A9W9R2F9</accession>
<gene>
    <name evidence="2" type="ORF">N7452_001476</name>
</gene>
<organism evidence="2 3">
    <name type="scientific">Penicillium brevicompactum</name>
    <dbReference type="NCBI Taxonomy" id="5074"/>
    <lineage>
        <taxon>Eukaryota</taxon>
        <taxon>Fungi</taxon>
        <taxon>Dikarya</taxon>
        <taxon>Ascomycota</taxon>
        <taxon>Pezizomycotina</taxon>
        <taxon>Eurotiomycetes</taxon>
        <taxon>Eurotiomycetidae</taxon>
        <taxon>Eurotiales</taxon>
        <taxon>Aspergillaceae</taxon>
        <taxon>Penicillium</taxon>
    </lineage>
</organism>
<dbReference type="AlphaFoldDB" id="A0A9W9R2F9"/>
<feature type="compositionally biased region" description="Low complexity" evidence="1">
    <location>
        <begin position="107"/>
        <end position="121"/>
    </location>
</feature>
<name>A0A9W9R2F9_PENBR</name>
<evidence type="ECO:0000313" key="2">
    <source>
        <dbReference type="EMBL" id="KAJ5352502.1"/>
    </source>
</evidence>
<evidence type="ECO:0000313" key="3">
    <source>
        <dbReference type="Proteomes" id="UP001147695"/>
    </source>
</evidence>
<feature type="region of interest" description="Disordered" evidence="1">
    <location>
        <begin position="99"/>
        <end position="146"/>
    </location>
</feature>